<dbReference type="PANTHER" id="PTHR21292:SF1">
    <property type="entry name" value="EXOCYST COMPLEX COMPONENT 3"/>
    <property type="match status" value="1"/>
</dbReference>
<dbReference type="GO" id="GO:0051601">
    <property type="term" value="P:exocyst localization"/>
    <property type="evidence" value="ECO:0007669"/>
    <property type="project" value="TreeGrafter"/>
</dbReference>
<keyword evidence="3" id="KW-0268">Exocytosis</keyword>
<sequence>MKIFKTIYISETLKDYYENDYVYLHAPLRFALLEHILFKLASEYVLGIKDQKLAPSSSAERRKVVEKLREEFECINDLFSQFKENRGPNVPNFLQGITNIVACEKDLLASETAELLELCCDIPVELLSALINYREDVSSEEAK</sequence>
<dbReference type="WBParaSite" id="PSU_v2.g7251.t1">
    <property type="protein sequence ID" value="PSU_v2.g7251.t1"/>
    <property type="gene ID" value="PSU_v2.g7251"/>
</dbReference>
<name>A0A914Z5M5_9BILA</name>
<dbReference type="Gene3D" id="1.10.357.70">
    <property type="entry name" value="Exocyst complex component Sec6, C-terminal domain"/>
    <property type="match status" value="1"/>
</dbReference>
<evidence type="ECO:0000256" key="3">
    <source>
        <dbReference type="ARBA" id="ARBA00022483"/>
    </source>
</evidence>
<evidence type="ECO:0000313" key="5">
    <source>
        <dbReference type="WBParaSite" id="PSU_v2.g7251.t1"/>
    </source>
</evidence>
<dbReference type="Proteomes" id="UP000887577">
    <property type="component" value="Unplaced"/>
</dbReference>
<proteinExistence type="inferred from homology"/>
<keyword evidence="2" id="KW-0813">Transport</keyword>
<dbReference type="InterPro" id="IPR042532">
    <property type="entry name" value="EXOC3/Sec6_C"/>
</dbReference>
<dbReference type="PANTHER" id="PTHR21292">
    <property type="entry name" value="EXOCYST COMPLEX COMPONENT SEC6-RELATED"/>
    <property type="match status" value="1"/>
</dbReference>
<organism evidence="4 5">
    <name type="scientific">Panagrolaimus superbus</name>
    <dbReference type="NCBI Taxonomy" id="310955"/>
    <lineage>
        <taxon>Eukaryota</taxon>
        <taxon>Metazoa</taxon>
        <taxon>Ecdysozoa</taxon>
        <taxon>Nematoda</taxon>
        <taxon>Chromadorea</taxon>
        <taxon>Rhabditida</taxon>
        <taxon>Tylenchina</taxon>
        <taxon>Panagrolaimomorpha</taxon>
        <taxon>Panagrolaimoidea</taxon>
        <taxon>Panagrolaimidae</taxon>
        <taxon>Panagrolaimus</taxon>
    </lineage>
</organism>
<dbReference type="GO" id="GO:0006887">
    <property type="term" value="P:exocytosis"/>
    <property type="evidence" value="ECO:0007669"/>
    <property type="project" value="UniProtKB-KW"/>
</dbReference>
<evidence type="ECO:0000313" key="4">
    <source>
        <dbReference type="Proteomes" id="UP000887577"/>
    </source>
</evidence>
<protein>
    <submittedName>
        <fullName evidence="5">Uncharacterized protein</fullName>
    </submittedName>
</protein>
<dbReference type="Pfam" id="PF06046">
    <property type="entry name" value="Sec6"/>
    <property type="match status" value="1"/>
</dbReference>
<reference evidence="5" key="1">
    <citation type="submission" date="2022-11" db="UniProtKB">
        <authorList>
            <consortium name="WormBaseParasite"/>
        </authorList>
    </citation>
    <scope>IDENTIFICATION</scope>
</reference>
<comment type="similarity">
    <text evidence="1">Belongs to the SEC6 family.</text>
</comment>
<evidence type="ECO:0000256" key="2">
    <source>
        <dbReference type="ARBA" id="ARBA00022448"/>
    </source>
</evidence>
<dbReference type="GO" id="GO:0000149">
    <property type="term" value="F:SNARE binding"/>
    <property type="evidence" value="ECO:0007669"/>
    <property type="project" value="TreeGrafter"/>
</dbReference>
<dbReference type="InterPro" id="IPR010326">
    <property type="entry name" value="EXOC3/Sec6"/>
</dbReference>
<dbReference type="GO" id="GO:0000145">
    <property type="term" value="C:exocyst"/>
    <property type="evidence" value="ECO:0007669"/>
    <property type="project" value="InterPro"/>
</dbReference>
<accession>A0A914Z5M5</accession>
<evidence type="ECO:0000256" key="1">
    <source>
        <dbReference type="ARBA" id="ARBA00009447"/>
    </source>
</evidence>
<keyword evidence="4" id="KW-1185">Reference proteome</keyword>
<dbReference type="AlphaFoldDB" id="A0A914Z5M5"/>